<comment type="caution">
    <text evidence="4">The sequence shown here is derived from an EMBL/GenBank/DDBJ whole genome shotgun (WGS) entry which is preliminary data.</text>
</comment>
<proteinExistence type="inferred from homology"/>
<evidence type="ECO:0000256" key="2">
    <source>
        <dbReference type="SAM" id="MobiDB-lite"/>
    </source>
</evidence>
<evidence type="ECO:0000313" key="5">
    <source>
        <dbReference type="Proteomes" id="UP000237968"/>
    </source>
</evidence>
<keyword evidence="5" id="KW-1185">Reference proteome</keyword>
<dbReference type="SUPFAM" id="SSF102405">
    <property type="entry name" value="MCP/YpsA-like"/>
    <property type="match status" value="1"/>
</dbReference>
<feature type="domain" description="Smf/DprA SLOG" evidence="3">
    <location>
        <begin position="93"/>
        <end position="266"/>
    </location>
</feature>
<sequence>MKSIDRRELAYWLALAFHLPRARVRDKNALVLRAAHDAGLSLLELIALETEELPAPLRSLAPLHARLLEAEGRVSAQAFVVDRLAQGELELVPVTHSAYPRHLLERLTPGKAPTLLSVAGDVALLREPGVAVSGSRKAGPAGLCFARAVGRALAEAGFTVVSGLARGVDSEALEGALEAGGRVIGVAPEGIFKTRAIRRREVQDGRLTILSEFEPTARWAGWAAMRRNSTIAGMSRALFIADCVAEGGTTAQFDVHRDHGLPVYIRRGPGEGRLMAELAARPGAEPLPWARGLVVLPSSLGGATGPQRALRCSVWREGGRLHVTVDAPDSSAPGEILDAVRTELRDQSVVREATMPYTVEARAAEANDAPSVRELPAASEPEEEDPLLRALATMDGGRATVAALCERVGWPATKTRAKLRSLEESGKITADRSGRAHVFALLNQDESPQVARRSQLELLSG</sequence>
<dbReference type="InterPro" id="IPR003488">
    <property type="entry name" value="DprA"/>
</dbReference>
<dbReference type="Gene3D" id="3.40.50.450">
    <property type="match status" value="1"/>
</dbReference>
<dbReference type="RefSeq" id="WP_181198047.1">
    <property type="nucleotide sequence ID" value="NZ_PVNK01000198.1"/>
</dbReference>
<reference evidence="4 5" key="1">
    <citation type="submission" date="2018-03" db="EMBL/GenBank/DDBJ databases">
        <title>Draft Genome Sequences of the Obligatory Marine Myxobacteria Enhygromyxa salina SWB005.</title>
        <authorList>
            <person name="Poehlein A."/>
            <person name="Moghaddam J.A."/>
            <person name="Harms H."/>
            <person name="Alanjari M."/>
            <person name="Koenig G.M."/>
            <person name="Daniel R."/>
            <person name="Schaeberle T.F."/>
        </authorList>
    </citation>
    <scope>NUCLEOTIDE SEQUENCE [LARGE SCALE GENOMIC DNA]</scope>
    <source>
        <strain evidence="4 5">SWB005</strain>
    </source>
</reference>
<feature type="region of interest" description="Disordered" evidence="2">
    <location>
        <begin position="365"/>
        <end position="384"/>
    </location>
</feature>
<name>A0A2S9XJK8_9BACT</name>
<dbReference type="PANTHER" id="PTHR43022:SF1">
    <property type="entry name" value="PROTEIN SMF"/>
    <property type="match status" value="1"/>
</dbReference>
<dbReference type="EMBL" id="PVNK01000198">
    <property type="protein sequence ID" value="PRP93058.1"/>
    <property type="molecule type" value="Genomic_DNA"/>
</dbReference>
<evidence type="ECO:0000259" key="3">
    <source>
        <dbReference type="Pfam" id="PF02481"/>
    </source>
</evidence>
<dbReference type="Proteomes" id="UP000237968">
    <property type="component" value="Unassembled WGS sequence"/>
</dbReference>
<dbReference type="GO" id="GO:0009294">
    <property type="term" value="P:DNA-mediated transformation"/>
    <property type="evidence" value="ECO:0007669"/>
    <property type="project" value="InterPro"/>
</dbReference>
<evidence type="ECO:0000313" key="4">
    <source>
        <dbReference type="EMBL" id="PRP93058.1"/>
    </source>
</evidence>
<comment type="similarity">
    <text evidence="1">Belongs to the DprA/Smf family.</text>
</comment>
<evidence type="ECO:0000256" key="1">
    <source>
        <dbReference type="ARBA" id="ARBA00006525"/>
    </source>
</evidence>
<dbReference type="AlphaFoldDB" id="A0A2S9XJK8"/>
<dbReference type="InterPro" id="IPR057666">
    <property type="entry name" value="DrpA_SLOG"/>
</dbReference>
<dbReference type="Pfam" id="PF02481">
    <property type="entry name" value="DNA_processg_A"/>
    <property type="match status" value="1"/>
</dbReference>
<protein>
    <recommendedName>
        <fullName evidence="3">Smf/DprA SLOG domain-containing protein</fullName>
    </recommendedName>
</protein>
<gene>
    <name evidence="4" type="ORF">ENSA5_45500</name>
</gene>
<accession>A0A2S9XJK8</accession>
<organism evidence="4 5">
    <name type="scientific">Enhygromyxa salina</name>
    <dbReference type="NCBI Taxonomy" id="215803"/>
    <lineage>
        <taxon>Bacteria</taxon>
        <taxon>Pseudomonadati</taxon>
        <taxon>Myxococcota</taxon>
        <taxon>Polyangia</taxon>
        <taxon>Nannocystales</taxon>
        <taxon>Nannocystaceae</taxon>
        <taxon>Enhygromyxa</taxon>
    </lineage>
</organism>
<dbReference type="PANTHER" id="PTHR43022">
    <property type="entry name" value="PROTEIN SMF"/>
    <property type="match status" value="1"/>
</dbReference>